<dbReference type="InterPro" id="IPR006533">
    <property type="entry name" value="T6SS_Vgr_RhsGE"/>
</dbReference>
<evidence type="ECO:0000259" key="2">
    <source>
        <dbReference type="Pfam" id="PF04717"/>
    </source>
</evidence>
<proteinExistence type="inferred from homology"/>
<dbReference type="RefSeq" id="WP_049599499.1">
    <property type="nucleotide sequence ID" value="NZ_CPZI01000014.1"/>
</dbReference>
<accession>A0A0T9QBB0</accession>
<dbReference type="Gene3D" id="2.30.110.50">
    <property type="match status" value="1"/>
</dbReference>
<evidence type="ECO:0000313" key="5">
    <source>
        <dbReference type="Proteomes" id="UP000038204"/>
    </source>
</evidence>
<organism evidence="4 5">
    <name type="scientific">Yersinia similis</name>
    <dbReference type="NCBI Taxonomy" id="367190"/>
    <lineage>
        <taxon>Bacteria</taxon>
        <taxon>Pseudomonadati</taxon>
        <taxon>Pseudomonadota</taxon>
        <taxon>Gammaproteobacteria</taxon>
        <taxon>Enterobacterales</taxon>
        <taxon>Yersiniaceae</taxon>
        <taxon>Yersinia</taxon>
    </lineage>
</organism>
<feature type="domain" description="Gp5/Type VI secretion system Vgr C-terminal trimerisation" evidence="3">
    <location>
        <begin position="473"/>
        <end position="582"/>
    </location>
</feature>
<dbReference type="InterPro" id="IPR054030">
    <property type="entry name" value="Gp5_Vgr_C"/>
</dbReference>
<dbReference type="Gene3D" id="3.55.50.10">
    <property type="entry name" value="Baseplate protein-like domains"/>
    <property type="match status" value="1"/>
</dbReference>
<dbReference type="AlphaFoldDB" id="A0A0T9QBB0"/>
<feature type="domain" description="Gp5/Type VI secretion system Vgr protein OB-fold" evidence="2">
    <location>
        <begin position="390"/>
        <end position="455"/>
    </location>
</feature>
<dbReference type="Pfam" id="PF04717">
    <property type="entry name" value="Phage_base_V"/>
    <property type="match status" value="1"/>
</dbReference>
<dbReference type="Gene3D" id="2.40.50.230">
    <property type="entry name" value="Gp5 N-terminal domain"/>
    <property type="match status" value="1"/>
</dbReference>
<dbReference type="SUPFAM" id="SSF69279">
    <property type="entry name" value="Phage tail proteins"/>
    <property type="match status" value="2"/>
</dbReference>
<dbReference type="Pfam" id="PF05954">
    <property type="entry name" value="Phage_GPD"/>
    <property type="match status" value="1"/>
</dbReference>
<dbReference type="SUPFAM" id="SSF69255">
    <property type="entry name" value="gp5 N-terminal domain-like"/>
    <property type="match status" value="1"/>
</dbReference>
<dbReference type="InterPro" id="IPR006531">
    <property type="entry name" value="Gp5/Vgr_OB"/>
</dbReference>
<dbReference type="InterPro" id="IPR017847">
    <property type="entry name" value="T6SS_RhsGE_Vgr_subset"/>
</dbReference>
<dbReference type="PANTHER" id="PTHR32305:SF11">
    <property type="entry name" value="TYPE VI SECRETION SYSTEM SPIKE PROTEIN VGRG3"/>
    <property type="match status" value="1"/>
</dbReference>
<name>A0A0T9QBB0_9GAMM</name>
<evidence type="ECO:0000313" key="4">
    <source>
        <dbReference type="EMBL" id="CNI03531.1"/>
    </source>
</evidence>
<comment type="similarity">
    <text evidence="1">Belongs to the VgrG protein family.</text>
</comment>
<sequence>MLNMDKEATGLRFTLNVGGLSPETFAVASFTLHEQFSTLFALDLEVASANPNVGFGDVLDNIATLTIWRGTAVQRIVNGIVSEMEQGDTGFHRTRYRLSVRPALWRAGLVRNSRIFQQQNIQDILDTLLKEHQINDYAFAFRYTHAVREFCVQYQESDLDFIQRMAAEEGLYYFFEHLDGKHTLVFADDCAALNDGPTLPYYPNKQAQLDEWCVTTFRRRESLRPSDVLLKDYTFKNPHWAAESSDYARDLEHQSAKYRHYDYPGRYKDTQPGKHFAQWRVQALRNDAHQGEGATNCPALQPGVRFTLINHPLATHNTRWQITGITHTGQQPQALEEESGEQGTTLAGQFAFIPRNQTWRPLSLPKPCIDGPQIAIVTGPPGEEIYCDEYGRVRVRFLWDLSGKKDDSSSCWVRVSHPWAGKGWGMSAVPRIGHEVIVEFLNGDPDQPVIIGRTYHASNLPPGNLPGTKTQMSIRSKTHKGDGFNELRFEDEKDKEEVYIHAQQDMNTDVLRDQSTTIKRDMKLEVDNNRISQIKVDDDASVGGYQTLVVAKDQTITIEGQHTTVVKKSRVLEVADHDELKVGKHISIHSDSGQIVIGNAGGRIVIDPLGHIRIEGVSITLAEHATGAMPSVPQFNYSARYTLLNELTGAPLIDTPYTIKATSGQVVSGKTDALGRTLMVRTEQADDLQLGMPETAEPVKEQYYQASNNAQVERVMEFKE</sequence>
<dbReference type="Proteomes" id="UP000038204">
    <property type="component" value="Unassembled WGS sequence"/>
</dbReference>
<evidence type="ECO:0000259" key="3">
    <source>
        <dbReference type="Pfam" id="PF22178"/>
    </source>
</evidence>
<dbReference type="InterPro" id="IPR050708">
    <property type="entry name" value="T6SS_VgrG/RHS"/>
</dbReference>
<dbReference type="EMBL" id="CQBK01000014">
    <property type="protein sequence ID" value="CNI03531.1"/>
    <property type="molecule type" value="Genomic_DNA"/>
</dbReference>
<evidence type="ECO:0000256" key="1">
    <source>
        <dbReference type="ARBA" id="ARBA00005558"/>
    </source>
</evidence>
<dbReference type="NCBIfam" id="TIGR03361">
    <property type="entry name" value="VI_Rhs_Vgr"/>
    <property type="match status" value="1"/>
</dbReference>
<dbReference type="PANTHER" id="PTHR32305">
    <property type="match status" value="1"/>
</dbReference>
<dbReference type="SUPFAM" id="SSF69349">
    <property type="entry name" value="Phage fibre proteins"/>
    <property type="match status" value="1"/>
</dbReference>
<dbReference type="Pfam" id="PF22178">
    <property type="entry name" value="Gp5_trimer_C"/>
    <property type="match status" value="1"/>
</dbReference>
<dbReference type="InterPro" id="IPR037026">
    <property type="entry name" value="Vgr_OB-fold_dom_sf"/>
</dbReference>
<dbReference type="NCBIfam" id="TIGR01646">
    <property type="entry name" value="vgr_GE"/>
    <property type="match status" value="1"/>
</dbReference>
<dbReference type="Gene3D" id="4.10.220.110">
    <property type="match status" value="1"/>
</dbReference>
<gene>
    <name evidence="4" type="ORF">ERS008667_02225</name>
</gene>
<protein>
    <submittedName>
        <fullName evidence="4">Putative Rhs accessory genetic element</fullName>
    </submittedName>
</protein>
<reference evidence="4 5" key="1">
    <citation type="submission" date="2015-03" db="EMBL/GenBank/DDBJ databases">
        <authorList>
            <person name="Murphy D."/>
        </authorList>
    </citation>
    <scope>NUCLEOTIDE SEQUENCE [LARGE SCALE GENOMIC DNA]</scope>
    <source>
        <strain evidence="4 5">Y233</strain>
    </source>
</reference>